<dbReference type="GO" id="GO:0006398">
    <property type="term" value="P:mRNA 3'-end processing by stem-loop binding and cleavage"/>
    <property type="evidence" value="ECO:0007669"/>
    <property type="project" value="TreeGrafter"/>
</dbReference>
<feature type="domain" description="Histone RNA hairpin-binding protein RNA-binding" evidence="4">
    <location>
        <begin position="260"/>
        <end position="328"/>
    </location>
</feature>
<comment type="similarity">
    <text evidence="1">Belongs to the SLBP family.</text>
</comment>
<name>A0A1B6IZE5_9HEMI</name>
<evidence type="ECO:0000313" key="6">
    <source>
        <dbReference type="EMBL" id="JAS92318.1"/>
    </source>
</evidence>
<feature type="compositionally biased region" description="Low complexity" evidence="3">
    <location>
        <begin position="342"/>
        <end position="353"/>
    </location>
</feature>
<dbReference type="GO" id="GO:0007076">
    <property type="term" value="P:mitotic chromosome condensation"/>
    <property type="evidence" value="ECO:0007669"/>
    <property type="project" value="UniProtKB-ARBA"/>
</dbReference>
<evidence type="ECO:0000256" key="3">
    <source>
        <dbReference type="SAM" id="MobiDB-lite"/>
    </source>
</evidence>
<evidence type="ECO:0000256" key="1">
    <source>
        <dbReference type="ARBA" id="ARBA00006151"/>
    </source>
</evidence>
<dbReference type="InterPro" id="IPR026502">
    <property type="entry name" value="SLBP1/SLBP2"/>
</dbReference>
<dbReference type="GO" id="GO:0071207">
    <property type="term" value="F:histone pre-mRNA stem-loop binding"/>
    <property type="evidence" value="ECO:0007669"/>
    <property type="project" value="TreeGrafter"/>
</dbReference>
<protein>
    <recommendedName>
        <fullName evidence="4">Histone RNA hairpin-binding protein RNA-binding domain-containing protein</fullName>
    </recommendedName>
</protein>
<feature type="region of interest" description="Disordered" evidence="3">
    <location>
        <begin position="101"/>
        <end position="135"/>
    </location>
</feature>
<dbReference type="InterPro" id="IPR029344">
    <property type="entry name" value="SLBP_RNA_bind"/>
</dbReference>
<gene>
    <name evidence="5" type="ORF">g.26560</name>
    <name evidence="6" type="ORF">g.26561</name>
</gene>
<evidence type="ECO:0000259" key="4">
    <source>
        <dbReference type="Pfam" id="PF15247"/>
    </source>
</evidence>
<dbReference type="Pfam" id="PF15247">
    <property type="entry name" value="SLBP_RNA_bind"/>
    <property type="match status" value="1"/>
</dbReference>
<dbReference type="PANTHER" id="PTHR17408:SF0">
    <property type="entry name" value="HISTONE RNA HAIRPIN-BINDING PROTEIN"/>
    <property type="match status" value="1"/>
</dbReference>
<dbReference type="GO" id="GO:0071204">
    <property type="term" value="C:histone pre-mRNA 3'end processing complex"/>
    <property type="evidence" value="ECO:0007669"/>
    <property type="project" value="TreeGrafter"/>
</dbReference>
<dbReference type="PANTHER" id="PTHR17408">
    <property type="entry name" value="HISTONE RNA HAIRPIN-BINDING PROTEIN"/>
    <property type="match status" value="1"/>
</dbReference>
<evidence type="ECO:0000256" key="2">
    <source>
        <dbReference type="ARBA" id="ARBA00022884"/>
    </source>
</evidence>
<organism evidence="6">
    <name type="scientific">Homalodisca liturata</name>
    <dbReference type="NCBI Taxonomy" id="320908"/>
    <lineage>
        <taxon>Eukaryota</taxon>
        <taxon>Metazoa</taxon>
        <taxon>Ecdysozoa</taxon>
        <taxon>Arthropoda</taxon>
        <taxon>Hexapoda</taxon>
        <taxon>Insecta</taxon>
        <taxon>Pterygota</taxon>
        <taxon>Neoptera</taxon>
        <taxon>Paraneoptera</taxon>
        <taxon>Hemiptera</taxon>
        <taxon>Auchenorrhyncha</taxon>
        <taxon>Membracoidea</taxon>
        <taxon>Cicadellidae</taxon>
        <taxon>Cicadellinae</taxon>
        <taxon>Proconiini</taxon>
        <taxon>Homalodisca</taxon>
    </lineage>
</organism>
<feature type="compositionally biased region" description="Polar residues" evidence="3">
    <location>
        <begin position="236"/>
        <end position="245"/>
    </location>
</feature>
<dbReference type="InterPro" id="IPR038294">
    <property type="entry name" value="SLBP_RNA_bind_sf"/>
</dbReference>
<reference evidence="6" key="1">
    <citation type="submission" date="2015-11" db="EMBL/GenBank/DDBJ databases">
        <title>De novo transcriptome assembly of four potential Pierce s Disease insect vectors from Arizona vineyards.</title>
        <authorList>
            <person name="Tassone E.E."/>
        </authorList>
    </citation>
    <scope>NUCLEOTIDE SEQUENCE</scope>
</reference>
<dbReference type="EMBL" id="GECU01015388">
    <property type="protein sequence ID" value="JAS92318.1"/>
    <property type="molecule type" value="Transcribed_RNA"/>
</dbReference>
<dbReference type="GO" id="GO:0003729">
    <property type="term" value="F:mRNA binding"/>
    <property type="evidence" value="ECO:0007669"/>
    <property type="project" value="InterPro"/>
</dbReference>
<feature type="region of interest" description="Disordered" evidence="3">
    <location>
        <begin position="326"/>
        <end position="396"/>
    </location>
</feature>
<dbReference type="Gene3D" id="1.10.8.1120">
    <property type="entry name" value="Histone RNA hairpin-binding protein RNA-binding domain"/>
    <property type="match status" value="1"/>
</dbReference>
<dbReference type="FunFam" id="1.10.8.1120:FF:000001">
    <property type="entry name" value="Histone RNA hairpin-binding protein-like"/>
    <property type="match status" value="1"/>
</dbReference>
<proteinExistence type="inferred from homology"/>
<dbReference type="EMBL" id="GECU01028037">
    <property type="protein sequence ID" value="JAS79669.1"/>
    <property type="molecule type" value="Transcribed_RNA"/>
</dbReference>
<dbReference type="GO" id="GO:0005737">
    <property type="term" value="C:cytoplasm"/>
    <property type="evidence" value="ECO:0007669"/>
    <property type="project" value="TreeGrafter"/>
</dbReference>
<feature type="compositionally biased region" description="Polar residues" evidence="3">
    <location>
        <begin position="101"/>
        <end position="120"/>
    </location>
</feature>
<accession>A0A1B6IZE5</accession>
<dbReference type="AlphaFoldDB" id="A0A1B6IZE5"/>
<sequence>MAKSSIIETRHSANKSWVELCDDENSCSSVEQNAGDDDVKVNLIKEDSYSVEIKVEKEIKLEKEFDDENILLEKEVLKKEIKIEKEESPWRLSYATALKNSANKTDMNDTLRTPSKNGNKSHAVEGSGEDKTMKSVKREIQRDFLQEDLSLTSHLDVFHMQSPLKLESVDEEMMSPVKETRAAKKRFCPSKLSLGDDAVMPDDVLMPSPKKVTRLSSRRKREPGESPLICKRSKRNSSGAHNTPRTVVPVESSPTVEFETDEQILLRRQKQIDYGKNTIGYERYCQLIPKQKRHRKHPQTPPKHIKYSRRAWDGLIKQWRQQLHFWDPPSEGGGNIDDLDISSMSEASSDTTSQASSLPATPRDERKARRYSRFTRSSASESSSVADEPCSPLKDD</sequence>
<feature type="region of interest" description="Disordered" evidence="3">
    <location>
        <begin position="199"/>
        <end position="254"/>
    </location>
</feature>
<dbReference type="GO" id="GO:0051028">
    <property type="term" value="P:mRNA transport"/>
    <property type="evidence" value="ECO:0007669"/>
    <property type="project" value="TreeGrafter"/>
</dbReference>
<evidence type="ECO:0000313" key="5">
    <source>
        <dbReference type="EMBL" id="JAS79669.1"/>
    </source>
</evidence>
<feature type="compositionally biased region" description="Basic residues" evidence="3">
    <location>
        <begin position="211"/>
        <end position="221"/>
    </location>
</feature>
<keyword evidence="2" id="KW-0694">RNA-binding</keyword>